<evidence type="ECO:0000256" key="1">
    <source>
        <dbReference type="SAM" id="MobiDB-lite"/>
    </source>
</evidence>
<dbReference type="EMBL" id="BAFC01000074">
    <property type="protein sequence ID" value="GAB39637.1"/>
    <property type="molecule type" value="Genomic_DNA"/>
</dbReference>
<dbReference type="eggNOG" id="ENOG5032SQA">
    <property type="taxonomic scope" value="Bacteria"/>
</dbReference>
<reference evidence="2 3" key="1">
    <citation type="submission" date="2012-02" db="EMBL/GenBank/DDBJ databases">
        <title>Whole genome shotgun sequence of Gordonia sputi NBRC 100414.</title>
        <authorList>
            <person name="Yoshida I."/>
            <person name="Hosoyama A."/>
            <person name="Tsuchikane K."/>
            <person name="Katsumata H."/>
            <person name="Yamazaki S."/>
            <person name="Fujita N."/>
        </authorList>
    </citation>
    <scope>NUCLEOTIDE SEQUENCE [LARGE SCALE GENOMIC DNA]</scope>
    <source>
        <strain evidence="2 3">NBRC 100414</strain>
    </source>
</reference>
<sequence>MGVNRGESALVAVELTTDEPGRFDREDSENVGMIFKGVREGKPYPDHGLSVRGWAKIPPRQLRLDELVTVTTVLALDKLLSEDSTFYGDLFSHVVRWQGELYLEDGLHRAVRSALRNRHIIHARLLDLDAYDLSPGALPLEEQLHDTAEIPTTTSRPTRPVDPPRSPAGQGGAHRRPTRGTGWSTPPRRP</sequence>
<evidence type="ECO:0000313" key="3">
    <source>
        <dbReference type="Proteomes" id="UP000005845"/>
    </source>
</evidence>
<dbReference type="Pfam" id="PF23719">
    <property type="entry name" value="VapB"/>
    <property type="match status" value="1"/>
</dbReference>
<dbReference type="InterPro" id="IPR014447">
    <property type="entry name" value="VapB-like_prob"/>
</dbReference>
<proteinExistence type="predicted"/>
<dbReference type="AlphaFoldDB" id="H5U1M9"/>
<feature type="region of interest" description="Disordered" evidence="1">
    <location>
        <begin position="145"/>
        <end position="190"/>
    </location>
</feature>
<evidence type="ECO:0000313" key="2">
    <source>
        <dbReference type="EMBL" id="GAB39637.1"/>
    </source>
</evidence>
<keyword evidence="3" id="KW-1185">Reference proteome</keyword>
<name>H5U1M9_9ACTN</name>
<organism evidence="2 3">
    <name type="scientific">Gordonia sputi NBRC 100414</name>
    <dbReference type="NCBI Taxonomy" id="1089453"/>
    <lineage>
        <taxon>Bacteria</taxon>
        <taxon>Bacillati</taxon>
        <taxon>Actinomycetota</taxon>
        <taxon>Actinomycetes</taxon>
        <taxon>Mycobacteriales</taxon>
        <taxon>Gordoniaceae</taxon>
        <taxon>Gordonia</taxon>
    </lineage>
</organism>
<dbReference type="Proteomes" id="UP000005845">
    <property type="component" value="Unassembled WGS sequence"/>
</dbReference>
<gene>
    <name evidence="2" type="ORF">GOSPT_074_00340</name>
</gene>
<comment type="caution">
    <text evidence="2">The sequence shown here is derived from an EMBL/GenBank/DDBJ whole genome shotgun (WGS) entry which is preliminary data.</text>
</comment>
<accession>H5U1M9</accession>
<protein>
    <submittedName>
        <fullName evidence="2">Uncharacterized protein</fullName>
    </submittedName>
</protein>